<feature type="domain" description="HTH gntR-type" evidence="4">
    <location>
        <begin position="4"/>
        <end position="72"/>
    </location>
</feature>
<proteinExistence type="predicted"/>
<evidence type="ECO:0000256" key="3">
    <source>
        <dbReference type="ARBA" id="ARBA00023163"/>
    </source>
</evidence>
<dbReference type="PANTHER" id="PTHR43537:SF5">
    <property type="entry name" value="UXU OPERON TRANSCRIPTIONAL REGULATOR"/>
    <property type="match status" value="1"/>
</dbReference>
<dbReference type="EMBL" id="BAABGN010000002">
    <property type="protein sequence ID" value="GAA4417378.1"/>
    <property type="molecule type" value="Genomic_DNA"/>
</dbReference>
<keyword evidence="7" id="KW-1185">Reference proteome</keyword>
<reference evidence="7" key="2">
    <citation type="journal article" date="2019" name="Int. J. Syst. Evol. Microbiol.">
        <title>The Global Catalogue of Microorganisms (GCM) 10K type strain sequencing project: providing services to taxonomists for standard genome sequencing and annotation.</title>
        <authorList>
            <consortium name="The Broad Institute Genomics Platform"/>
            <consortium name="The Broad Institute Genome Sequencing Center for Infectious Disease"/>
            <person name="Wu L."/>
            <person name="Ma J."/>
        </authorList>
    </citation>
    <scope>NUCLEOTIDE SEQUENCE [LARGE SCALE GENOMIC DNA]</scope>
    <source>
        <strain evidence="7">JCM 17810</strain>
    </source>
</reference>
<dbReference type="Gene3D" id="1.10.10.10">
    <property type="entry name" value="Winged helix-like DNA-binding domain superfamily/Winged helix DNA-binding domain"/>
    <property type="match status" value="1"/>
</dbReference>
<dbReference type="InterPro" id="IPR036388">
    <property type="entry name" value="WH-like_DNA-bd_sf"/>
</dbReference>
<evidence type="ECO:0000259" key="4">
    <source>
        <dbReference type="PROSITE" id="PS50949"/>
    </source>
</evidence>
<dbReference type="CDD" id="cd07377">
    <property type="entry name" value="WHTH_GntR"/>
    <property type="match status" value="1"/>
</dbReference>
<evidence type="ECO:0000313" key="7">
    <source>
        <dbReference type="Proteomes" id="UP001500622"/>
    </source>
</evidence>
<dbReference type="InterPro" id="IPR008920">
    <property type="entry name" value="TF_FadR/GntR_C"/>
</dbReference>
<dbReference type="Proteomes" id="UP001500622">
    <property type="component" value="Unassembled WGS sequence"/>
</dbReference>
<gene>
    <name evidence="5" type="ORF">GCM10023169_05800</name>
    <name evidence="6" type="ORF">GCM10023169_13460</name>
</gene>
<evidence type="ECO:0000313" key="6">
    <source>
        <dbReference type="EMBL" id="GAA4420982.1"/>
    </source>
</evidence>
<dbReference type="Gene3D" id="1.20.120.530">
    <property type="entry name" value="GntR ligand-binding domain-like"/>
    <property type="match status" value="1"/>
</dbReference>
<reference evidence="6" key="3">
    <citation type="submission" date="2023-12" db="EMBL/GenBank/DDBJ databases">
        <authorList>
            <person name="Sun Q."/>
            <person name="Inoue M."/>
        </authorList>
    </citation>
    <scope>NUCLEOTIDE SEQUENCE</scope>
    <source>
        <strain evidence="6">JCM 17810</strain>
    </source>
</reference>
<name>A0ABP8L2P4_9MICO</name>
<keyword evidence="2" id="KW-0238">DNA-binding</keyword>
<evidence type="ECO:0000256" key="2">
    <source>
        <dbReference type="ARBA" id="ARBA00023125"/>
    </source>
</evidence>
<dbReference type="InterPro" id="IPR036390">
    <property type="entry name" value="WH_DNA-bd_sf"/>
</dbReference>
<dbReference type="PANTHER" id="PTHR43537">
    <property type="entry name" value="TRANSCRIPTIONAL REGULATOR, GNTR FAMILY"/>
    <property type="match status" value="1"/>
</dbReference>
<dbReference type="PROSITE" id="PS50949">
    <property type="entry name" value="HTH_GNTR"/>
    <property type="match status" value="1"/>
</dbReference>
<dbReference type="EMBL" id="BAABGN010000004">
    <property type="protein sequence ID" value="GAA4420982.1"/>
    <property type="molecule type" value="Genomic_DNA"/>
</dbReference>
<evidence type="ECO:0000313" key="5">
    <source>
        <dbReference type="EMBL" id="GAA4417378.1"/>
    </source>
</evidence>
<reference evidence="6" key="1">
    <citation type="journal article" date="2014" name="Int. J. Syst. Evol. Microbiol.">
        <title>Complete genome of a new Firmicutes species belonging to the dominant human colonic microbiota ('Ruminococcus bicirculans') reveals two chromosomes and a selective capacity to utilize plant glucans.</title>
        <authorList>
            <consortium name="NISC Comparative Sequencing Program"/>
            <person name="Wegmann U."/>
            <person name="Louis P."/>
            <person name="Goesmann A."/>
            <person name="Henrissat B."/>
            <person name="Duncan S.H."/>
            <person name="Flint H.J."/>
        </authorList>
    </citation>
    <scope>NUCLEOTIDE SEQUENCE</scope>
    <source>
        <strain evidence="6">JCM 17810</strain>
    </source>
</reference>
<dbReference type="SMART" id="SM00345">
    <property type="entry name" value="HTH_GNTR"/>
    <property type="match status" value="1"/>
</dbReference>
<keyword evidence="1" id="KW-0805">Transcription regulation</keyword>
<evidence type="ECO:0000256" key="1">
    <source>
        <dbReference type="ARBA" id="ARBA00023015"/>
    </source>
</evidence>
<dbReference type="InterPro" id="IPR011711">
    <property type="entry name" value="GntR_C"/>
</dbReference>
<protein>
    <submittedName>
        <fullName evidence="6">FadR/GntR family transcriptional regulator</fullName>
    </submittedName>
</protein>
<dbReference type="Pfam" id="PF07729">
    <property type="entry name" value="FCD"/>
    <property type="match status" value="1"/>
</dbReference>
<dbReference type="PRINTS" id="PR00035">
    <property type="entry name" value="HTHGNTR"/>
</dbReference>
<keyword evidence="3" id="KW-0804">Transcription</keyword>
<dbReference type="Pfam" id="PF00392">
    <property type="entry name" value="GntR"/>
    <property type="match status" value="1"/>
</dbReference>
<dbReference type="SMART" id="SM00895">
    <property type="entry name" value="FCD"/>
    <property type="match status" value="1"/>
</dbReference>
<dbReference type="RefSeq" id="WP_345214983.1">
    <property type="nucleotide sequence ID" value="NZ_BAABGN010000002.1"/>
</dbReference>
<organism evidence="6 7">
    <name type="scientific">Georgenia halophila</name>
    <dbReference type="NCBI Taxonomy" id="620889"/>
    <lineage>
        <taxon>Bacteria</taxon>
        <taxon>Bacillati</taxon>
        <taxon>Actinomycetota</taxon>
        <taxon>Actinomycetes</taxon>
        <taxon>Micrococcales</taxon>
        <taxon>Bogoriellaceae</taxon>
        <taxon>Georgenia</taxon>
    </lineage>
</organism>
<dbReference type="SUPFAM" id="SSF48008">
    <property type="entry name" value="GntR ligand-binding domain-like"/>
    <property type="match status" value="1"/>
</dbReference>
<dbReference type="SUPFAM" id="SSF46785">
    <property type="entry name" value="Winged helix' DNA-binding domain"/>
    <property type="match status" value="1"/>
</dbReference>
<dbReference type="InterPro" id="IPR000524">
    <property type="entry name" value="Tscrpt_reg_HTH_GntR"/>
</dbReference>
<accession>A0ABP8L2P4</accession>
<sequence>MKRGSLYRHAQDRLRAFIREGNLRPGDRLPPEATLATELGVSRMSLREATRSLQTLGVIEAQPGNGLFVAEFSFRPVIEQLPYGLADSGRALDEILTAREAMETGLMPALVRLGVQEDLTRCAELATEMSRLEAQGKSYAEVDRAFHLSLYQPLHNPLVDNLIELFWELYSRLGDAIPAPEHDRGEAHLTIVRALQDGDAAASVARMQEHFDDLRSRAARLQQATQEEARPS</sequence>
<comment type="caution">
    <text evidence="6">The sequence shown here is derived from an EMBL/GenBank/DDBJ whole genome shotgun (WGS) entry which is preliminary data.</text>
</comment>